<organism evidence="2 3">
    <name type="scientific">Hymenobacter ginsengisoli</name>
    <dbReference type="NCBI Taxonomy" id="1051626"/>
    <lineage>
        <taxon>Bacteria</taxon>
        <taxon>Pseudomonadati</taxon>
        <taxon>Bacteroidota</taxon>
        <taxon>Cytophagia</taxon>
        <taxon>Cytophagales</taxon>
        <taxon>Hymenobacteraceae</taxon>
        <taxon>Hymenobacter</taxon>
    </lineage>
</organism>
<comment type="caution">
    <text evidence="2">The sequence shown here is derived from an EMBL/GenBank/DDBJ whole genome shotgun (WGS) entry which is preliminary data.</text>
</comment>
<dbReference type="Pfam" id="PF06283">
    <property type="entry name" value="ThuA"/>
    <property type="match status" value="1"/>
</dbReference>
<dbReference type="PANTHER" id="PTHR40469:SF2">
    <property type="entry name" value="GALACTOSE-BINDING DOMAIN-LIKE SUPERFAMILY PROTEIN"/>
    <property type="match status" value="1"/>
</dbReference>
<dbReference type="InterPro" id="IPR029062">
    <property type="entry name" value="Class_I_gatase-like"/>
</dbReference>
<dbReference type="InterPro" id="IPR029010">
    <property type="entry name" value="ThuA-like"/>
</dbReference>
<dbReference type="EMBL" id="BAABGQ010000005">
    <property type="protein sequence ID" value="GAA4497556.1"/>
    <property type="molecule type" value="Genomic_DNA"/>
</dbReference>
<feature type="domain" description="ThuA-like" evidence="1">
    <location>
        <begin position="25"/>
        <end position="237"/>
    </location>
</feature>
<dbReference type="SUPFAM" id="SSF52317">
    <property type="entry name" value="Class I glutamine amidotransferase-like"/>
    <property type="match status" value="1"/>
</dbReference>
<reference evidence="3" key="1">
    <citation type="journal article" date="2019" name="Int. J. Syst. Evol. Microbiol.">
        <title>The Global Catalogue of Microorganisms (GCM) 10K type strain sequencing project: providing services to taxonomists for standard genome sequencing and annotation.</title>
        <authorList>
            <consortium name="The Broad Institute Genomics Platform"/>
            <consortium name="The Broad Institute Genome Sequencing Center for Infectious Disease"/>
            <person name="Wu L."/>
            <person name="Ma J."/>
        </authorList>
    </citation>
    <scope>NUCLEOTIDE SEQUENCE [LARGE SCALE GENOMIC DNA]</scope>
    <source>
        <strain evidence="3">JCM 17841</strain>
    </source>
</reference>
<evidence type="ECO:0000313" key="2">
    <source>
        <dbReference type="EMBL" id="GAA4497556.1"/>
    </source>
</evidence>
<dbReference type="PANTHER" id="PTHR40469">
    <property type="entry name" value="SECRETED GLYCOSYL HYDROLASE"/>
    <property type="match status" value="1"/>
</dbReference>
<protein>
    <recommendedName>
        <fullName evidence="1">ThuA-like domain-containing protein</fullName>
    </recommendedName>
</protein>
<name>A0ABP8Q5A7_9BACT</name>
<sequence length="268" mass="30799">MGLSAWAGLARAQGSKPATFRVIAFFTGKNDLAHVDFVHEANQWFPQQAAQHGFAYDTTSDWQNLNASFLARYQVVVFLDTRPDQPAQRAAFQDYMDHGGAWLGFHFAAFALTPSAYPQNWDWYHTQFLGTGEYAGNTWRPTLATLRVQDRRHPTTQKLPATFASAPNEWYKWTRDLRRNPDIDILLAIDPSSFPLGTGPKPHEIWHEGYYPVAWTNRRYRMVYLNMGHNDMDYEHGTNRPLSSTFSSPAQSQFILQSLLWLDNGRRP</sequence>
<accession>A0ABP8Q5A7</accession>
<evidence type="ECO:0000259" key="1">
    <source>
        <dbReference type="Pfam" id="PF06283"/>
    </source>
</evidence>
<gene>
    <name evidence="2" type="ORF">GCM10023172_12710</name>
</gene>
<dbReference type="Gene3D" id="3.40.50.880">
    <property type="match status" value="1"/>
</dbReference>
<proteinExistence type="predicted"/>
<keyword evidence="3" id="KW-1185">Reference proteome</keyword>
<dbReference type="Proteomes" id="UP001501243">
    <property type="component" value="Unassembled WGS sequence"/>
</dbReference>
<evidence type="ECO:0000313" key="3">
    <source>
        <dbReference type="Proteomes" id="UP001501243"/>
    </source>
</evidence>